<protein>
    <submittedName>
        <fullName evidence="1">Uncharacterized protein</fullName>
    </submittedName>
</protein>
<proteinExistence type="predicted"/>
<dbReference type="EMBL" id="JAWQEG010002096">
    <property type="protein sequence ID" value="KAK3874530.1"/>
    <property type="molecule type" value="Genomic_DNA"/>
</dbReference>
<evidence type="ECO:0000313" key="2">
    <source>
        <dbReference type="Proteomes" id="UP001286313"/>
    </source>
</evidence>
<organism evidence="1 2">
    <name type="scientific">Petrolisthes cinctipes</name>
    <name type="common">Flat porcelain crab</name>
    <dbReference type="NCBI Taxonomy" id="88211"/>
    <lineage>
        <taxon>Eukaryota</taxon>
        <taxon>Metazoa</taxon>
        <taxon>Ecdysozoa</taxon>
        <taxon>Arthropoda</taxon>
        <taxon>Crustacea</taxon>
        <taxon>Multicrustacea</taxon>
        <taxon>Malacostraca</taxon>
        <taxon>Eumalacostraca</taxon>
        <taxon>Eucarida</taxon>
        <taxon>Decapoda</taxon>
        <taxon>Pleocyemata</taxon>
        <taxon>Anomura</taxon>
        <taxon>Galatheoidea</taxon>
        <taxon>Porcellanidae</taxon>
        <taxon>Petrolisthes</taxon>
    </lineage>
</organism>
<name>A0AAE1FHX0_PETCI</name>
<keyword evidence="2" id="KW-1185">Reference proteome</keyword>
<gene>
    <name evidence="1" type="ORF">Pcinc_020548</name>
</gene>
<accession>A0AAE1FHX0</accession>
<dbReference type="Proteomes" id="UP001286313">
    <property type="component" value="Unassembled WGS sequence"/>
</dbReference>
<dbReference type="Gene3D" id="3.30.420.10">
    <property type="entry name" value="Ribonuclease H-like superfamily/Ribonuclease H"/>
    <property type="match status" value="1"/>
</dbReference>
<evidence type="ECO:0000313" key="1">
    <source>
        <dbReference type="EMBL" id="KAK3874530.1"/>
    </source>
</evidence>
<dbReference type="InterPro" id="IPR036397">
    <property type="entry name" value="RNaseH_sf"/>
</dbReference>
<dbReference type="GO" id="GO:0003676">
    <property type="term" value="F:nucleic acid binding"/>
    <property type="evidence" value="ECO:0007669"/>
    <property type="project" value="InterPro"/>
</dbReference>
<sequence>MVAICSDALLKAMSEVFGCSSAHLKGYCSDFLPNSHLQFFQIVFRSRPHNLEELKMRIWEEIAAIPLEMCRRAAENFRHRLQQCIATDDHHLPDAIFKKLKNVAAWRAGNTGGDREEEHQTQKIGNEWRENCCRETRDKAGTVFPELIHTYTNLVGRELVVATVNNFPFFNLLYRDGLPPLPHTGIDFNIVQALATTLNFT</sequence>
<reference evidence="1" key="1">
    <citation type="submission" date="2023-10" db="EMBL/GenBank/DDBJ databases">
        <title>Genome assemblies of two species of porcelain crab, Petrolisthes cinctipes and Petrolisthes manimaculis (Anomura: Porcellanidae).</title>
        <authorList>
            <person name="Angst P."/>
        </authorList>
    </citation>
    <scope>NUCLEOTIDE SEQUENCE</scope>
    <source>
        <strain evidence="1">PB745_01</strain>
        <tissue evidence="1">Gill</tissue>
    </source>
</reference>
<dbReference type="AlphaFoldDB" id="A0AAE1FHX0"/>
<comment type="caution">
    <text evidence="1">The sequence shown here is derived from an EMBL/GenBank/DDBJ whole genome shotgun (WGS) entry which is preliminary data.</text>
</comment>